<comment type="caution">
    <text evidence="7">The sequence shown here is derived from an EMBL/GenBank/DDBJ whole genome shotgun (WGS) entry which is preliminary data.</text>
</comment>
<feature type="domain" description="Histidine kinase" evidence="6">
    <location>
        <begin position="50"/>
        <end position="238"/>
    </location>
</feature>
<dbReference type="InterPro" id="IPR005467">
    <property type="entry name" value="His_kinase_dom"/>
</dbReference>
<dbReference type="SUPFAM" id="SSF55874">
    <property type="entry name" value="ATPase domain of HSP90 chaperone/DNA topoisomerase II/histidine kinase"/>
    <property type="match status" value="1"/>
</dbReference>
<keyword evidence="4" id="KW-0418">Kinase</keyword>
<dbReference type="GO" id="GO:0005524">
    <property type="term" value="F:ATP binding"/>
    <property type="evidence" value="ECO:0007669"/>
    <property type="project" value="UniProtKB-KW"/>
</dbReference>
<evidence type="ECO:0000256" key="4">
    <source>
        <dbReference type="ARBA" id="ARBA00022777"/>
    </source>
</evidence>
<dbReference type="EMBL" id="JAWXVI010000001">
    <property type="protein sequence ID" value="MDX6188010.1"/>
    <property type="molecule type" value="Genomic_DNA"/>
</dbReference>
<dbReference type="Gene3D" id="3.30.565.10">
    <property type="entry name" value="Histidine kinase-like ATPase, C-terminal domain"/>
    <property type="match status" value="1"/>
</dbReference>
<dbReference type="PANTHER" id="PTHR24421">
    <property type="entry name" value="NITRATE/NITRITE SENSOR PROTEIN NARX-RELATED"/>
    <property type="match status" value="1"/>
</dbReference>
<gene>
    <name evidence="7" type="ORF">SGQ83_01495</name>
</gene>
<dbReference type="EC" id="2.7.13.3" evidence="2"/>
<accession>A0ABU4R981</accession>
<keyword evidence="7" id="KW-0547">Nucleotide-binding</keyword>
<reference evidence="7 8" key="1">
    <citation type="submission" date="2023-11" db="EMBL/GenBank/DDBJ databases">
        <title>Unpublished Manusciprt.</title>
        <authorList>
            <person name="Saticioglu I.B."/>
            <person name="Ay H."/>
            <person name="Ajmi N."/>
            <person name="Altun S."/>
            <person name="Duman M."/>
        </authorList>
    </citation>
    <scope>NUCLEOTIDE SEQUENCE [LARGE SCALE GENOMIC DNA]</scope>
    <source>
        <strain evidence="7 8">Fl-318</strain>
    </source>
</reference>
<dbReference type="Pfam" id="PF02518">
    <property type="entry name" value="HATPase_c"/>
    <property type="match status" value="1"/>
</dbReference>
<dbReference type="PANTHER" id="PTHR24421:SF10">
    <property type="entry name" value="NITRATE_NITRITE SENSOR PROTEIN NARQ"/>
    <property type="match status" value="1"/>
</dbReference>
<keyword evidence="7" id="KW-0067">ATP-binding</keyword>
<keyword evidence="8" id="KW-1185">Reference proteome</keyword>
<comment type="catalytic activity">
    <reaction evidence="1">
        <text>ATP + protein L-histidine = ADP + protein N-phospho-L-histidine.</text>
        <dbReference type="EC" id="2.7.13.3"/>
    </reaction>
</comment>
<evidence type="ECO:0000256" key="1">
    <source>
        <dbReference type="ARBA" id="ARBA00000085"/>
    </source>
</evidence>
<sequence length="238" mass="27383">MVLILFYFYYQNNQLKRKNKQKDIKQKIQLNIINAAIDSQEIGRKKIASFLHDDINSLLSSVGLHLNTFTAQNNIQSDEITKAKAILEEVHDRLRDISHELIPVLLVRFGLLYALEDLCEKNSNSNLHFQFSSSIPTKKRYIEKFEMNIYFIVSELLNNIIKHSNASKAEIVLHEKNNRLIITIQDNGKGFTIGKLNETEGFGLNRIRARIKKLKGNFNITSKKNEVTGTTVKIEVPI</sequence>
<name>A0ABU4R981_9FLAO</name>
<keyword evidence="5" id="KW-0902">Two-component regulatory system</keyword>
<dbReference type="InterPro" id="IPR003594">
    <property type="entry name" value="HATPase_dom"/>
</dbReference>
<protein>
    <recommendedName>
        <fullName evidence="2">histidine kinase</fullName>
        <ecNumber evidence="2">2.7.13.3</ecNumber>
    </recommendedName>
</protein>
<dbReference type="InterPro" id="IPR036890">
    <property type="entry name" value="HATPase_C_sf"/>
</dbReference>
<organism evidence="7 8">
    <name type="scientific">Flavobacterium cupriresistens</name>
    <dbReference type="NCBI Taxonomy" id="2893885"/>
    <lineage>
        <taxon>Bacteria</taxon>
        <taxon>Pseudomonadati</taxon>
        <taxon>Bacteroidota</taxon>
        <taxon>Flavobacteriia</taxon>
        <taxon>Flavobacteriales</taxon>
        <taxon>Flavobacteriaceae</taxon>
        <taxon>Flavobacterium</taxon>
    </lineage>
</organism>
<dbReference type="CDD" id="cd16917">
    <property type="entry name" value="HATPase_UhpB-NarQ-NarX-like"/>
    <property type="match status" value="1"/>
</dbReference>
<dbReference type="InterPro" id="IPR050482">
    <property type="entry name" value="Sensor_HK_TwoCompSys"/>
</dbReference>
<evidence type="ECO:0000256" key="5">
    <source>
        <dbReference type="ARBA" id="ARBA00023012"/>
    </source>
</evidence>
<evidence type="ECO:0000313" key="7">
    <source>
        <dbReference type="EMBL" id="MDX6188010.1"/>
    </source>
</evidence>
<evidence type="ECO:0000256" key="2">
    <source>
        <dbReference type="ARBA" id="ARBA00012438"/>
    </source>
</evidence>
<evidence type="ECO:0000256" key="3">
    <source>
        <dbReference type="ARBA" id="ARBA00022679"/>
    </source>
</evidence>
<dbReference type="Proteomes" id="UP001273350">
    <property type="component" value="Unassembled WGS sequence"/>
</dbReference>
<evidence type="ECO:0000313" key="8">
    <source>
        <dbReference type="Proteomes" id="UP001273350"/>
    </source>
</evidence>
<evidence type="ECO:0000259" key="6">
    <source>
        <dbReference type="PROSITE" id="PS50109"/>
    </source>
</evidence>
<keyword evidence="3" id="KW-0808">Transferase</keyword>
<dbReference type="PROSITE" id="PS50109">
    <property type="entry name" value="HIS_KIN"/>
    <property type="match status" value="1"/>
</dbReference>
<proteinExistence type="predicted"/>
<dbReference type="RefSeq" id="WP_230002580.1">
    <property type="nucleotide sequence ID" value="NZ_CP087134.1"/>
</dbReference>